<comment type="caution">
    <text evidence="2">The sequence shown here is derived from an EMBL/GenBank/DDBJ whole genome shotgun (WGS) entry which is preliminary data.</text>
</comment>
<evidence type="ECO:0000259" key="1">
    <source>
        <dbReference type="Pfam" id="PF07883"/>
    </source>
</evidence>
<dbReference type="Gene3D" id="2.60.120.10">
    <property type="entry name" value="Jelly Rolls"/>
    <property type="match status" value="1"/>
</dbReference>
<dbReference type="InterPro" id="IPR013096">
    <property type="entry name" value="Cupin_2"/>
</dbReference>
<protein>
    <recommendedName>
        <fullName evidence="1">Cupin type-2 domain-containing protein</fullName>
    </recommendedName>
</protein>
<reference evidence="3" key="1">
    <citation type="submission" date="2017-07" db="EMBL/GenBank/DDBJ databases">
        <title>Comparative genome mining reveals phylogenetic distribution patterns of secondary metabolites in Amycolatopsis.</title>
        <authorList>
            <person name="Adamek M."/>
            <person name="Alanjary M."/>
            <person name="Sales-Ortells H."/>
            <person name="Goodfellow M."/>
            <person name="Bull A.T."/>
            <person name="Kalinowski J."/>
            <person name="Ziemert N."/>
        </authorList>
    </citation>
    <scope>NUCLEOTIDE SEQUENCE [LARGE SCALE GENOMIC DNA]</scope>
    <source>
        <strain evidence="3">H5</strain>
    </source>
</reference>
<dbReference type="AlphaFoldDB" id="A0A229TG68"/>
<dbReference type="Proteomes" id="UP000215199">
    <property type="component" value="Unassembled WGS sequence"/>
</dbReference>
<dbReference type="EMBL" id="NMUL01000006">
    <property type="protein sequence ID" value="OXM69914.1"/>
    <property type="molecule type" value="Genomic_DNA"/>
</dbReference>
<accession>A0A229TG68</accession>
<dbReference type="InterPro" id="IPR014710">
    <property type="entry name" value="RmlC-like_jellyroll"/>
</dbReference>
<feature type="domain" description="Cupin type-2" evidence="1">
    <location>
        <begin position="70"/>
        <end position="128"/>
    </location>
</feature>
<name>A0A229TG68_9PSEU</name>
<sequence>MDAVCAAPSAWRNPRILGWPAAPAIPNVAAMTHFSAPGEGPELDTKDARITVKVAAEHTGDAYEVFEVDAPRGPSVPPHAEPWAKAFYVLHGRITVYVDGELHDLGPGASISIPAGAVNTFTVHTSSAQFLAVSLTGGMGRFFREVDRSAAERIPEIAGRHGIELAS</sequence>
<dbReference type="SUPFAM" id="SSF51182">
    <property type="entry name" value="RmlC-like cupins"/>
    <property type="match status" value="1"/>
</dbReference>
<dbReference type="PANTHER" id="PTHR36440:SF1">
    <property type="entry name" value="PUTATIVE (AFU_ORTHOLOGUE AFUA_8G07350)-RELATED"/>
    <property type="match status" value="1"/>
</dbReference>
<evidence type="ECO:0000313" key="2">
    <source>
        <dbReference type="EMBL" id="OXM69914.1"/>
    </source>
</evidence>
<evidence type="ECO:0000313" key="3">
    <source>
        <dbReference type="Proteomes" id="UP000215199"/>
    </source>
</evidence>
<dbReference type="OrthoDB" id="9791637at2"/>
<dbReference type="Pfam" id="PF07883">
    <property type="entry name" value="Cupin_2"/>
    <property type="match status" value="1"/>
</dbReference>
<gene>
    <name evidence="2" type="ORF">CF165_06270</name>
</gene>
<organism evidence="2 3">
    <name type="scientific">Amycolatopsis vastitatis</name>
    <dbReference type="NCBI Taxonomy" id="1905142"/>
    <lineage>
        <taxon>Bacteria</taxon>
        <taxon>Bacillati</taxon>
        <taxon>Actinomycetota</taxon>
        <taxon>Actinomycetes</taxon>
        <taxon>Pseudonocardiales</taxon>
        <taxon>Pseudonocardiaceae</taxon>
        <taxon>Amycolatopsis</taxon>
    </lineage>
</organism>
<dbReference type="InterPro" id="IPR011051">
    <property type="entry name" value="RmlC_Cupin_sf"/>
</dbReference>
<keyword evidence="3" id="KW-1185">Reference proteome</keyword>
<dbReference type="PANTHER" id="PTHR36440">
    <property type="entry name" value="PUTATIVE (AFU_ORTHOLOGUE AFUA_8G07350)-RELATED"/>
    <property type="match status" value="1"/>
</dbReference>
<dbReference type="InterPro" id="IPR053146">
    <property type="entry name" value="QDO-like"/>
</dbReference>
<proteinExistence type="predicted"/>